<accession>A0A9N9MHA4</accession>
<dbReference type="CDD" id="cd12318">
    <property type="entry name" value="RRM5_RBM19_like"/>
    <property type="match status" value="1"/>
</dbReference>
<dbReference type="FunFam" id="3.30.70.330:FF:001065">
    <property type="entry name" value="Predicted protein"/>
    <property type="match status" value="1"/>
</dbReference>
<dbReference type="InterPro" id="IPR035979">
    <property type="entry name" value="RBD_domain_sf"/>
</dbReference>
<evidence type="ECO:0000256" key="6">
    <source>
        <dbReference type="PROSITE-ProRule" id="PRU00176"/>
    </source>
</evidence>
<dbReference type="EMBL" id="OU892286">
    <property type="protein sequence ID" value="CAG9761792.1"/>
    <property type="molecule type" value="Genomic_DNA"/>
</dbReference>
<dbReference type="FunFam" id="3.30.70.330:FF:000738">
    <property type="entry name" value="RNA-binding motif protein 19"/>
    <property type="match status" value="1"/>
</dbReference>
<feature type="domain" description="RRM" evidence="8">
    <location>
        <begin position="2"/>
        <end position="79"/>
    </location>
</feature>
<dbReference type="InterPro" id="IPR034423">
    <property type="entry name" value="RBM19_RRM5"/>
</dbReference>
<evidence type="ECO:0000256" key="2">
    <source>
        <dbReference type="ARBA" id="ARBA00008033"/>
    </source>
</evidence>
<dbReference type="PROSITE" id="PS50102">
    <property type="entry name" value="RRM"/>
    <property type="match status" value="5"/>
</dbReference>
<name>A0A9N9MHA4_9CUCU</name>
<dbReference type="Gene3D" id="3.30.70.330">
    <property type="match status" value="6"/>
</dbReference>
<evidence type="ECO:0000256" key="4">
    <source>
        <dbReference type="ARBA" id="ARBA00022884"/>
    </source>
</evidence>
<feature type="domain" description="RRM" evidence="8">
    <location>
        <begin position="726"/>
        <end position="807"/>
    </location>
</feature>
<keyword evidence="5" id="KW-0539">Nucleus</keyword>
<proteinExistence type="inferred from homology"/>
<keyword evidence="4 6" id="KW-0694">RNA-binding</keyword>
<dbReference type="AlphaFoldDB" id="A0A9N9MHA4"/>
<evidence type="ECO:0000313" key="10">
    <source>
        <dbReference type="Proteomes" id="UP001152799"/>
    </source>
</evidence>
<sequence>MSRLIVKNLPKTTTEDKLRELFNQNGTITDIQLKYTKEGAFRRFGFIGFQNQDEADRAIEALNNTFVNTSKISVEKCALLGDANKPKAWSKYATDSSAFKKANKKNVKIETKKEKKNDEELEILEKYKNDPMFEEFLQVHGKADKLAELKEKLAKSKPEDEDSGTHSDKETPIIEKSEKPVSDLEYMKLLMKGVSNTEANLERKPRQKMEKKPKEKVELFNLKLKDLPYTIKKKDIKEFLRPNLPFSIRIPRNIHGIAFVGYKTEKAFKKALAKDKSFLKGKQIQVTHYEIKHSNTQQTNPKEAKWKNQEESLKNEENIAESGRIFLRNLAYTTTEKDIEDLFTKYGPLTEINLPIDSTTRKPKGFGVITFMMPEHAVKAYTELDGSILHGRMMHLLPGKAKDNPEENLEESTNFKQKKASQLKSQAGSSHNWNTLFLGHDAVAEVIADNYDIAKEVVLGPDGKGSAAVRLAIGETQIVTQTRKYLEEQGVVVDCFNTVAKSRSKTVILVKNLPSRTEARELKEIFAKHGELGRIILPPSGITAIVEFLEPSEARKAFTKLAYSKFKNAPLYLEWAPENSLSEAKSFTAKQEEINPFKTPQITTNPEPIIESEDDEEPEPDTTLFVKNLNFQTTDEGLKNHFEGCGKLKYATVAVKKDINNPGNKLSMGYGFVQFYLKKSADKALKSLQQSVLDNKSLELKRSERTLKNEVTATRKVTKLIKQTGSKILVRNVPFQANRKEIFELFNTFGEIKALRLPKKMTPGADSHRGFAFVDYVSSTDAKAAFEALSQSTHLYGRRLVLEWASTEEGVEEIRKRTADHFGEAEEASKSKKSVFNMD</sequence>
<dbReference type="Pfam" id="PF00076">
    <property type="entry name" value="RRM_1"/>
    <property type="match status" value="6"/>
</dbReference>
<keyword evidence="10" id="KW-1185">Reference proteome</keyword>
<organism evidence="9 10">
    <name type="scientific">Ceutorhynchus assimilis</name>
    <name type="common">cabbage seed weevil</name>
    <dbReference type="NCBI Taxonomy" id="467358"/>
    <lineage>
        <taxon>Eukaryota</taxon>
        <taxon>Metazoa</taxon>
        <taxon>Ecdysozoa</taxon>
        <taxon>Arthropoda</taxon>
        <taxon>Hexapoda</taxon>
        <taxon>Insecta</taxon>
        <taxon>Pterygota</taxon>
        <taxon>Neoptera</taxon>
        <taxon>Endopterygota</taxon>
        <taxon>Coleoptera</taxon>
        <taxon>Polyphaga</taxon>
        <taxon>Cucujiformia</taxon>
        <taxon>Curculionidae</taxon>
        <taxon>Ceutorhynchinae</taxon>
        <taxon>Ceutorhynchus</taxon>
    </lineage>
</organism>
<dbReference type="SUPFAM" id="SSF54928">
    <property type="entry name" value="RNA-binding domain, RBD"/>
    <property type="match status" value="5"/>
</dbReference>
<comment type="similarity">
    <text evidence="2">Belongs to the RRM MRD1 family.</text>
</comment>
<evidence type="ECO:0000259" key="8">
    <source>
        <dbReference type="PROSITE" id="PS50102"/>
    </source>
</evidence>
<evidence type="ECO:0000256" key="1">
    <source>
        <dbReference type="ARBA" id="ARBA00004123"/>
    </source>
</evidence>
<dbReference type="InterPro" id="IPR051945">
    <property type="entry name" value="RRM_MRD1_RNA_proc_ribogen"/>
</dbReference>
<dbReference type="GO" id="GO:0003729">
    <property type="term" value="F:mRNA binding"/>
    <property type="evidence" value="ECO:0007669"/>
    <property type="project" value="TreeGrafter"/>
</dbReference>
<feature type="domain" description="RRM" evidence="8">
    <location>
        <begin position="506"/>
        <end position="578"/>
    </location>
</feature>
<dbReference type="InterPro" id="IPR012677">
    <property type="entry name" value="Nucleotide-bd_a/b_plait_sf"/>
</dbReference>
<feature type="domain" description="RRM" evidence="8">
    <location>
        <begin position="622"/>
        <end position="705"/>
    </location>
</feature>
<dbReference type="GO" id="GO:0005730">
    <property type="term" value="C:nucleolus"/>
    <property type="evidence" value="ECO:0007669"/>
    <property type="project" value="TreeGrafter"/>
</dbReference>
<feature type="region of interest" description="Disordered" evidence="7">
    <location>
        <begin position="154"/>
        <end position="176"/>
    </location>
</feature>
<feature type="domain" description="RRM" evidence="8">
    <location>
        <begin position="323"/>
        <end position="401"/>
    </location>
</feature>
<dbReference type="InterPro" id="IPR034420">
    <property type="entry name" value="RBM19_RRM4"/>
</dbReference>
<evidence type="ECO:0000313" key="9">
    <source>
        <dbReference type="EMBL" id="CAG9761792.1"/>
    </source>
</evidence>
<evidence type="ECO:0000256" key="5">
    <source>
        <dbReference type="ARBA" id="ARBA00023242"/>
    </source>
</evidence>
<evidence type="ECO:0000256" key="3">
    <source>
        <dbReference type="ARBA" id="ARBA00022737"/>
    </source>
</evidence>
<dbReference type="PANTHER" id="PTHR48039">
    <property type="entry name" value="RNA-BINDING MOTIF PROTEIN 14B"/>
    <property type="match status" value="1"/>
</dbReference>
<comment type="subcellular location">
    <subcellularLocation>
        <location evidence="1">Nucleus</location>
    </subcellularLocation>
</comment>
<dbReference type="PANTHER" id="PTHR48039:SF5">
    <property type="entry name" value="RNA-BINDING PROTEIN 28"/>
    <property type="match status" value="1"/>
</dbReference>
<dbReference type="Proteomes" id="UP001152799">
    <property type="component" value="Chromosome 10"/>
</dbReference>
<evidence type="ECO:0000256" key="7">
    <source>
        <dbReference type="SAM" id="MobiDB-lite"/>
    </source>
</evidence>
<dbReference type="FunFam" id="3.30.70.330:FF:000277">
    <property type="entry name" value="RNA binding motif protein 19"/>
    <property type="match status" value="1"/>
</dbReference>
<gene>
    <name evidence="9" type="ORF">CEUTPL_LOCUS2485</name>
</gene>
<dbReference type="SMART" id="SM00360">
    <property type="entry name" value="RRM"/>
    <property type="match status" value="6"/>
</dbReference>
<dbReference type="InterPro" id="IPR000504">
    <property type="entry name" value="RRM_dom"/>
</dbReference>
<protein>
    <recommendedName>
        <fullName evidence="8">RRM domain-containing protein</fullName>
    </recommendedName>
</protein>
<keyword evidence="3" id="KW-0677">Repeat</keyword>
<reference evidence="9" key="1">
    <citation type="submission" date="2022-01" db="EMBL/GenBank/DDBJ databases">
        <authorList>
            <person name="King R."/>
        </authorList>
    </citation>
    <scope>NUCLEOTIDE SEQUENCE</scope>
</reference>
<dbReference type="CDD" id="cd12569">
    <property type="entry name" value="RRM4_RBM19"/>
    <property type="match status" value="1"/>
</dbReference>
<dbReference type="OrthoDB" id="439639at2759"/>